<dbReference type="PANTHER" id="PTHR31973">
    <property type="entry name" value="POLYPROTEIN, PUTATIVE-RELATED"/>
    <property type="match status" value="1"/>
</dbReference>
<dbReference type="InterPro" id="IPR018289">
    <property type="entry name" value="MULE_transposase_dom"/>
</dbReference>
<dbReference type="Pfam" id="PF03108">
    <property type="entry name" value="DBD_Tnp_Mut"/>
    <property type="match status" value="1"/>
</dbReference>
<dbReference type="EMBL" id="QGNW01000536">
    <property type="protein sequence ID" value="RVW68395.1"/>
    <property type="molecule type" value="Genomic_DNA"/>
</dbReference>
<gene>
    <name evidence="3" type="ORF">CK203_061683</name>
</gene>
<proteinExistence type="predicted"/>
<dbReference type="Proteomes" id="UP000288805">
    <property type="component" value="Unassembled WGS sequence"/>
</dbReference>
<comment type="caution">
    <text evidence="3">The sequence shown here is derived from an EMBL/GenBank/DDBJ whole genome shotgun (WGS) entry which is preliminary data.</text>
</comment>
<evidence type="ECO:0008006" key="5">
    <source>
        <dbReference type="Google" id="ProtNLM"/>
    </source>
</evidence>
<feature type="domain" description="Transposase MuDR plant" evidence="1">
    <location>
        <begin position="167"/>
        <end position="231"/>
    </location>
</feature>
<evidence type="ECO:0000259" key="2">
    <source>
        <dbReference type="Pfam" id="PF10551"/>
    </source>
</evidence>
<protein>
    <recommendedName>
        <fullName evidence="5">Transposase MuDR plant domain-containing protein</fullName>
    </recommendedName>
</protein>
<dbReference type="Pfam" id="PF10551">
    <property type="entry name" value="MULE"/>
    <property type="match status" value="1"/>
</dbReference>
<reference evidence="3 4" key="1">
    <citation type="journal article" date="2018" name="PLoS Genet.">
        <title>Population sequencing reveals clonal diversity and ancestral inbreeding in the grapevine cultivar Chardonnay.</title>
        <authorList>
            <person name="Roach M.J."/>
            <person name="Johnson D.L."/>
            <person name="Bohlmann J."/>
            <person name="van Vuuren H.J."/>
            <person name="Jones S.J."/>
            <person name="Pretorius I.S."/>
            <person name="Schmidt S.A."/>
            <person name="Borneman A.R."/>
        </authorList>
    </citation>
    <scope>NUCLEOTIDE SEQUENCE [LARGE SCALE GENOMIC DNA]</scope>
    <source>
        <strain evidence="4">cv. Chardonnay</strain>
        <tissue evidence="3">Leaf</tissue>
    </source>
</reference>
<evidence type="ECO:0000313" key="4">
    <source>
        <dbReference type="Proteomes" id="UP000288805"/>
    </source>
</evidence>
<accession>A0A438G838</accession>
<evidence type="ECO:0000259" key="1">
    <source>
        <dbReference type="Pfam" id="PF03108"/>
    </source>
</evidence>
<evidence type="ECO:0000313" key="3">
    <source>
        <dbReference type="EMBL" id="RVW68395.1"/>
    </source>
</evidence>
<name>A0A438G838_VITVI</name>
<dbReference type="InterPro" id="IPR004332">
    <property type="entry name" value="Transposase_MuDR"/>
</dbReference>
<dbReference type="AlphaFoldDB" id="A0A438G838"/>
<sequence>MEGDIFCYIHEGGKVVKSADGFVHYKGGWTESIIISGNITHAKLVPKVCGELNIDPNSIKLEFTLKFDPSCLLPLHDEASVLKMFRFNDMFCRVYVSPCTKVGEGLNAQTSGPTPIVASNSAQVISSHADPPMEIYTHSPTIESFGFSQRCAESNVVQLESRWFENAIMGSGQTFPNVVEFHDVVYLMSMACRFRCSFNRNSPKHMTVVCTVDQCPWKVTTSAIGDSKIVQVHTFHNVHNHSLEDVSSSQPLIRSNRASLMIDDVISCTPNYLSSQICKDFIRQHGMQLTYLQAWQMKEKEKERIYGQPKCYYKLFPWMCDKMVTTHPGTVVELRHSSDGNFEQLIVAHAVSIQGFAMGCRPIIAIESSHMSGPYGGTLFSATAYDANDYMFPLAFNIMSSENYEDWCWFLQNLKKFVGEKEVIIISDRDLALLCSVPKVFGLENHAYCYRHLKDNFSSFLSKQKIKGNKGK</sequence>
<dbReference type="PANTHER" id="PTHR31973:SF157">
    <property type="entry name" value="SWIM-TYPE DOMAIN-CONTAINING PROTEIN"/>
    <property type="match status" value="1"/>
</dbReference>
<feature type="domain" description="MULE transposase" evidence="2">
    <location>
        <begin position="369"/>
        <end position="456"/>
    </location>
</feature>
<organism evidence="3 4">
    <name type="scientific">Vitis vinifera</name>
    <name type="common">Grape</name>
    <dbReference type="NCBI Taxonomy" id="29760"/>
    <lineage>
        <taxon>Eukaryota</taxon>
        <taxon>Viridiplantae</taxon>
        <taxon>Streptophyta</taxon>
        <taxon>Embryophyta</taxon>
        <taxon>Tracheophyta</taxon>
        <taxon>Spermatophyta</taxon>
        <taxon>Magnoliopsida</taxon>
        <taxon>eudicotyledons</taxon>
        <taxon>Gunneridae</taxon>
        <taxon>Pentapetalae</taxon>
        <taxon>rosids</taxon>
        <taxon>Vitales</taxon>
        <taxon>Vitaceae</taxon>
        <taxon>Viteae</taxon>
        <taxon>Vitis</taxon>
    </lineage>
</organism>